<keyword evidence="1" id="KW-0677">Repeat</keyword>
<dbReference type="Pfam" id="PF13812">
    <property type="entry name" value="PPR_3"/>
    <property type="match status" value="1"/>
</dbReference>
<dbReference type="InterPro" id="IPR011990">
    <property type="entry name" value="TPR-like_helical_dom_sf"/>
</dbReference>
<comment type="caution">
    <text evidence="4">The sequence shown here is derived from an EMBL/GenBank/DDBJ whole genome shotgun (WGS) entry which is preliminary data.</text>
</comment>
<organism evidence="4 5">
    <name type="scientific">Tribonema minus</name>
    <dbReference type="NCBI Taxonomy" id="303371"/>
    <lineage>
        <taxon>Eukaryota</taxon>
        <taxon>Sar</taxon>
        <taxon>Stramenopiles</taxon>
        <taxon>Ochrophyta</taxon>
        <taxon>PX clade</taxon>
        <taxon>Xanthophyceae</taxon>
        <taxon>Tribonematales</taxon>
        <taxon>Tribonemataceae</taxon>
        <taxon>Tribonema</taxon>
    </lineage>
</organism>
<dbReference type="OrthoDB" id="185373at2759"/>
<dbReference type="NCBIfam" id="TIGR00756">
    <property type="entry name" value="PPR"/>
    <property type="match status" value="3"/>
</dbReference>
<gene>
    <name evidence="4" type="ORF">JKP88DRAFT_157545</name>
</gene>
<reference evidence="4" key="1">
    <citation type="submission" date="2021-02" db="EMBL/GenBank/DDBJ databases">
        <title>First Annotated Genome of the Yellow-green Alga Tribonema minus.</title>
        <authorList>
            <person name="Mahan K.M."/>
        </authorList>
    </citation>
    <scope>NUCLEOTIDE SEQUENCE</scope>
    <source>
        <strain evidence="4">UTEX B ZZ1240</strain>
    </source>
</reference>
<dbReference type="InterPro" id="IPR002885">
    <property type="entry name" value="PPR_rpt"/>
</dbReference>
<dbReference type="AlphaFoldDB" id="A0A835YW87"/>
<dbReference type="PANTHER" id="PTHR47939:SF13">
    <property type="entry name" value="OS03G0201400 PROTEIN"/>
    <property type="match status" value="1"/>
</dbReference>
<feature type="repeat" description="PPR" evidence="2">
    <location>
        <begin position="232"/>
        <end position="266"/>
    </location>
</feature>
<proteinExistence type="predicted"/>
<accession>A0A835YW87</accession>
<dbReference type="PROSITE" id="PS51375">
    <property type="entry name" value="PPR"/>
    <property type="match status" value="4"/>
</dbReference>
<sequence length="274" mass="30039">MAWNGAPDQALAALHRLCSLGASIAFDYKYALQAYETPPHNWYGALKVLNEMESKGFQWTSRACSHALHACAFAGRLNHALELIANMYERGLSPYPADYLRLISDRGGSKQAIELSQSMEQLGVMPNFKHYSSAINVCGTAGDWASAVHIFQQMQHKGMRAHTHCWNALLDALGRAKQIDLMLIAYRNMLTSGQRPDIIALNCVLGHAGAAGECGIVDDIWREMHQLQLTPDTQSYGAFINCYAVAGEPEKAEAVLAEMGHSAAVKPDASSFNR</sequence>
<name>A0A835YW87_9STRA</name>
<evidence type="ECO:0000256" key="1">
    <source>
        <dbReference type="ARBA" id="ARBA00022737"/>
    </source>
</evidence>
<evidence type="ECO:0000313" key="5">
    <source>
        <dbReference type="Proteomes" id="UP000664859"/>
    </source>
</evidence>
<evidence type="ECO:0000259" key="3">
    <source>
        <dbReference type="Pfam" id="PF17177"/>
    </source>
</evidence>
<protein>
    <recommendedName>
        <fullName evidence="3">PROP1-like PPR domain-containing protein</fullName>
    </recommendedName>
</protein>
<feature type="repeat" description="PPR" evidence="2">
    <location>
        <begin position="127"/>
        <end position="161"/>
    </location>
</feature>
<evidence type="ECO:0000256" key="2">
    <source>
        <dbReference type="PROSITE-ProRule" id="PRU00708"/>
    </source>
</evidence>
<feature type="domain" description="PROP1-like PPR" evidence="3">
    <location>
        <begin position="130"/>
        <end position="266"/>
    </location>
</feature>
<dbReference type="Gene3D" id="1.25.40.10">
    <property type="entry name" value="Tetratricopeptide repeat domain"/>
    <property type="match status" value="3"/>
</dbReference>
<dbReference type="InterPro" id="IPR050667">
    <property type="entry name" value="PPR-containing_protein"/>
</dbReference>
<dbReference type="InterPro" id="IPR033443">
    <property type="entry name" value="PROP1-like_PPR_dom"/>
</dbReference>
<feature type="repeat" description="PPR" evidence="2">
    <location>
        <begin position="60"/>
        <end position="94"/>
    </location>
</feature>
<dbReference type="Proteomes" id="UP000664859">
    <property type="component" value="Unassembled WGS sequence"/>
</dbReference>
<evidence type="ECO:0000313" key="4">
    <source>
        <dbReference type="EMBL" id="KAG5182822.1"/>
    </source>
</evidence>
<feature type="repeat" description="PPR" evidence="2">
    <location>
        <begin position="162"/>
        <end position="196"/>
    </location>
</feature>
<dbReference type="EMBL" id="JAFCMP010000223">
    <property type="protein sequence ID" value="KAG5182822.1"/>
    <property type="molecule type" value="Genomic_DNA"/>
</dbReference>
<dbReference type="PANTHER" id="PTHR47939">
    <property type="entry name" value="MEMBRANE-ASSOCIATED SALT-INDUCIBLE PROTEIN-LIKE"/>
    <property type="match status" value="1"/>
</dbReference>
<keyword evidence="5" id="KW-1185">Reference proteome</keyword>
<dbReference type="Pfam" id="PF17177">
    <property type="entry name" value="PPR_long"/>
    <property type="match status" value="1"/>
</dbReference>